<organism evidence="2 3">
    <name type="scientific">Rhamnusium bicolor</name>
    <dbReference type="NCBI Taxonomy" id="1586634"/>
    <lineage>
        <taxon>Eukaryota</taxon>
        <taxon>Metazoa</taxon>
        <taxon>Ecdysozoa</taxon>
        <taxon>Arthropoda</taxon>
        <taxon>Hexapoda</taxon>
        <taxon>Insecta</taxon>
        <taxon>Pterygota</taxon>
        <taxon>Neoptera</taxon>
        <taxon>Endopterygota</taxon>
        <taxon>Coleoptera</taxon>
        <taxon>Polyphaga</taxon>
        <taxon>Cucujiformia</taxon>
        <taxon>Chrysomeloidea</taxon>
        <taxon>Cerambycidae</taxon>
        <taxon>Lepturinae</taxon>
        <taxon>Rhagiini</taxon>
        <taxon>Rhamnusium</taxon>
    </lineage>
</organism>
<feature type="coiled-coil region" evidence="1">
    <location>
        <begin position="12"/>
        <end position="60"/>
    </location>
</feature>
<accession>A0AAV8XEC5</accession>
<reference evidence="2" key="1">
    <citation type="journal article" date="2023" name="Insect Mol. Biol.">
        <title>Genome sequencing provides insights into the evolution of gene families encoding plant cell wall-degrading enzymes in longhorned beetles.</title>
        <authorList>
            <person name="Shin N.R."/>
            <person name="Okamura Y."/>
            <person name="Kirsch R."/>
            <person name="Pauchet Y."/>
        </authorList>
    </citation>
    <scope>NUCLEOTIDE SEQUENCE</scope>
    <source>
        <strain evidence="2">RBIC_L_NR</strain>
    </source>
</reference>
<dbReference type="Proteomes" id="UP001162156">
    <property type="component" value="Unassembled WGS sequence"/>
</dbReference>
<evidence type="ECO:0000313" key="2">
    <source>
        <dbReference type="EMBL" id="KAJ8936874.1"/>
    </source>
</evidence>
<keyword evidence="3" id="KW-1185">Reference proteome</keyword>
<evidence type="ECO:0000256" key="1">
    <source>
        <dbReference type="SAM" id="Coils"/>
    </source>
</evidence>
<gene>
    <name evidence="2" type="ORF">NQ314_012138</name>
</gene>
<sequence length="85" mass="9817">MGEIEGEKMSVEEVLQNDIDALRIELDQVKDTLSTLSKEKEEATERCKEMEEYIAKMGLECRETMNMVSSSIEWGKGKNFFSLIY</sequence>
<keyword evidence="1" id="KW-0175">Coiled coil</keyword>
<dbReference type="AlphaFoldDB" id="A0AAV8XEC5"/>
<comment type="caution">
    <text evidence="2">The sequence shown here is derived from an EMBL/GenBank/DDBJ whole genome shotgun (WGS) entry which is preliminary data.</text>
</comment>
<dbReference type="EMBL" id="JANEYF010003368">
    <property type="protein sequence ID" value="KAJ8936874.1"/>
    <property type="molecule type" value="Genomic_DNA"/>
</dbReference>
<name>A0AAV8XEC5_9CUCU</name>
<protein>
    <submittedName>
        <fullName evidence="2">Uncharacterized protein</fullName>
    </submittedName>
</protein>
<evidence type="ECO:0000313" key="3">
    <source>
        <dbReference type="Proteomes" id="UP001162156"/>
    </source>
</evidence>
<proteinExistence type="predicted"/>